<evidence type="ECO:0000313" key="11">
    <source>
        <dbReference type="Proteomes" id="UP000229681"/>
    </source>
</evidence>
<evidence type="ECO:0000256" key="5">
    <source>
        <dbReference type="ARBA" id="ARBA00023136"/>
    </source>
</evidence>
<dbReference type="Proteomes" id="UP000229681">
    <property type="component" value="Unassembled WGS sequence"/>
</dbReference>
<keyword evidence="5 7" id="KW-0472">Membrane</keyword>
<accession>A0A2M8PIQ2</accession>
<evidence type="ECO:0000256" key="6">
    <source>
        <dbReference type="SAM" id="MobiDB-lite"/>
    </source>
</evidence>
<sequence length="103" mass="11460">MAEPKQLTSGSAHAEPHSARHATPGTYVAVLGALAVLTLIELIVVYLPFLGQILLLVIATAKAWLVLQFYMHLRYERKILTWIFLMPAIAVGILTAIMQFFVR</sequence>
<feature type="region of interest" description="Disordered" evidence="6">
    <location>
        <begin position="1"/>
        <end position="20"/>
    </location>
</feature>
<dbReference type="InterPro" id="IPR005171">
    <property type="entry name" value="Cyt_c_oxidase_su4_prok"/>
</dbReference>
<evidence type="ECO:0000256" key="1">
    <source>
        <dbReference type="ARBA" id="ARBA00004651"/>
    </source>
</evidence>
<comment type="subcellular location">
    <subcellularLocation>
        <location evidence="1">Cell membrane</location>
        <topology evidence="1">Multi-pass membrane protein</topology>
    </subcellularLocation>
</comment>
<accession>A0A2M8Q053</accession>
<feature type="transmembrane region" description="Helical" evidence="7">
    <location>
        <begin position="27"/>
        <end position="47"/>
    </location>
</feature>
<comment type="caution">
    <text evidence="9">The sequence shown here is derived from an EMBL/GenBank/DDBJ whole genome shotgun (WGS) entry which is preliminary data.</text>
</comment>
<name>A0A2M8Q053_9CHLR</name>
<evidence type="ECO:0008006" key="12">
    <source>
        <dbReference type="Google" id="ProtNLM"/>
    </source>
</evidence>
<keyword evidence="3 7" id="KW-0812">Transmembrane</keyword>
<feature type="compositionally biased region" description="Polar residues" evidence="6">
    <location>
        <begin position="1"/>
        <end position="11"/>
    </location>
</feature>
<organism evidence="9 10">
    <name type="scientific">Candidatus Thermofonsia Clade 1 bacterium</name>
    <dbReference type="NCBI Taxonomy" id="2364210"/>
    <lineage>
        <taxon>Bacteria</taxon>
        <taxon>Bacillati</taxon>
        <taxon>Chloroflexota</taxon>
        <taxon>Candidatus Thermofontia</taxon>
        <taxon>Candidatus Thermofonsia Clade 1</taxon>
    </lineage>
</organism>
<gene>
    <name evidence="8" type="ORF">CUN49_00415</name>
    <name evidence="9" type="ORF">CUN50_01130</name>
</gene>
<evidence type="ECO:0000256" key="2">
    <source>
        <dbReference type="ARBA" id="ARBA00022475"/>
    </source>
</evidence>
<evidence type="ECO:0000256" key="3">
    <source>
        <dbReference type="ARBA" id="ARBA00022692"/>
    </source>
</evidence>
<proteinExistence type="predicted"/>
<dbReference type="EMBL" id="PGTM01000002">
    <property type="protein sequence ID" value="PJF37419.1"/>
    <property type="molecule type" value="Genomic_DNA"/>
</dbReference>
<dbReference type="AlphaFoldDB" id="A0A2M8Q053"/>
<evidence type="ECO:0000256" key="4">
    <source>
        <dbReference type="ARBA" id="ARBA00022989"/>
    </source>
</evidence>
<keyword evidence="2" id="KW-1003">Cell membrane</keyword>
<feature type="transmembrane region" description="Helical" evidence="7">
    <location>
        <begin position="53"/>
        <end position="70"/>
    </location>
</feature>
<evidence type="ECO:0000256" key="7">
    <source>
        <dbReference type="SAM" id="Phobius"/>
    </source>
</evidence>
<evidence type="ECO:0000313" key="9">
    <source>
        <dbReference type="EMBL" id="PJF43172.1"/>
    </source>
</evidence>
<keyword evidence="4 7" id="KW-1133">Transmembrane helix</keyword>
<protein>
    <recommendedName>
        <fullName evidence="12">Cytochrome C oxidase subunit IV</fullName>
    </recommendedName>
</protein>
<dbReference type="GO" id="GO:0005886">
    <property type="term" value="C:plasma membrane"/>
    <property type="evidence" value="ECO:0007669"/>
    <property type="project" value="UniProtKB-SubCell"/>
</dbReference>
<dbReference type="Pfam" id="PF03626">
    <property type="entry name" value="COX4_pro"/>
    <property type="match status" value="1"/>
</dbReference>
<dbReference type="Proteomes" id="UP000228947">
    <property type="component" value="Unassembled WGS sequence"/>
</dbReference>
<feature type="transmembrane region" description="Helical" evidence="7">
    <location>
        <begin position="82"/>
        <end position="102"/>
    </location>
</feature>
<reference evidence="10 11" key="1">
    <citation type="submission" date="2017-11" db="EMBL/GenBank/DDBJ databases">
        <title>Evolution of Phototrophy in the Chloroflexi Phylum Driven by Horizontal Gene Transfer.</title>
        <authorList>
            <person name="Ward L.M."/>
            <person name="Hemp J."/>
            <person name="Shih P.M."/>
            <person name="Mcglynn S.E."/>
            <person name="Fischer W."/>
        </authorList>
    </citation>
    <scope>NUCLEOTIDE SEQUENCE [LARGE SCALE GENOMIC DNA]</scope>
    <source>
        <strain evidence="9">CP1_1M</strain>
        <strain evidence="8">JP3_13</strain>
    </source>
</reference>
<evidence type="ECO:0000313" key="10">
    <source>
        <dbReference type="Proteomes" id="UP000228947"/>
    </source>
</evidence>
<dbReference type="EMBL" id="PGTL01000003">
    <property type="protein sequence ID" value="PJF43172.1"/>
    <property type="molecule type" value="Genomic_DNA"/>
</dbReference>
<evidence type="ECO:0000313" key="8">
    <source>
        <dbReference type="EMBL" id="PJF37419.1"/>
    </source>
</evidence>